<dbReference type="CDD" id="cd06261">
    <property type="entry name" value="TM_PBP2"/>
    <property type="match status" value="1"/>
</dbReference>
<keyword evidence="6 7" id="KW-0472">Membrane</keyword>
<evidence type="ECO:0000256" key="4">
    <source>
        <dbReference type="ARBA" id="ARBA00022692"/>
    </source>
</evidence>
<evidence type="ECO:0000256" key="8">
    <source>
        <dbReference type="SAM" id="MobiDB-lite"/>
    </source>
</evidence>
<dbReference type="PANTHER" id="PTHR30193:SF37">
    <property type="entry name" value="INNER MEMBRANE ABC TRANSPORTER PERMEASE PROTEIN YCJO"/>
    <property type="match status" value="1"/>
</dbReference>
<comment type="subcellular location">
    <subcellularLocation>
        <location evidence="1 7">Cell membrane</location>
        <topology evidence="1 7">Multi-pass membrane protein</topology>
    </subcellularLocation>
</comment>
<proteinExistence type="inferred from homology"/>
<sequence>MTFTPTRLGRRARGGVPASPGAAAPPPAGPRRRRFRFERHGLPGLLLAPLLAVVLGVVGYPIVRTFWLSFHDGEYLRTGPWIGVDNYADLFTDPYFLAALLRTTVFAVVCVGATMLISLVVALVLDAGPWMARVVTVIVLLPWAMPRVASGIVWKWIFNDQYGIANWLLTGLGFSQFQGYAWFNSGFTSLVAITIAVVWHSVPFIAISMLAGLRATKGEVLEAARVDGAGFLQCLLRVRLPMMKPLLTILGVMSTIFAYQSFDHFLVMTTPPGGPSHSTEVLSLLTWLQAFTVLDQGTAAAMAVVTFLLLAGITALYVRLTKEDR</sequence>
<accession>A0ABW1NE25</accession>
<evidence type="ECO:0000256" key="5">
    <source>
        <dbReference type="ARBA" id="ARBA00022989"/>
    </source>
</evidence>
<feature type="transmembrane region" description="Helical" evidence="7">
    <location>
        <begin position="95"/>
        <end position="125"/>
    </location>
</feature>
<feature type="transmembrane region" description="Helical" evidence="7">
    <location>
        <begin position="41"/>
        <end position="63"/>
    </location>
</feature>
<evidence type="ECO:0000256" key="2">
    <source>
        <dbReference type="ARBA" id="ARBA00022448"/>
    </source>
</evidence>
<dbReference type="Gene3D" id="1.10.3720.10">
    <property type="entry name" value="MetI-like"/>
    <property type="match status" value="1"/>
</dbReference>
<dbReference type="InterPro" id="IPR000515">
    <property type="entry name" value="MetI-like"/>
</dbReference>
<reference evidence="11" key="1">
    <citation type="journal article" date="2019" name="Int. J. Syst. Evol. Microbiol.">
        <title>The Global Catalogue of Microorganisms (GCM) 10K type strain sequencing project: providing services to taxonomists for standard genome sequencing and annotation.</title>
        <authorList>
            <consortium name="The Broad Institute Genomics Platform"/>
            <consortium name="The Broad Institute Genome Sequencing Center for Infectious Disease"/>
            <person name="Wu L."/>
            <person name="Ma J."/>
        </authorList>
    </citation>
    <scope>NUCLEOTIDE SEQUENCE [LARGE SCALE GENOMIC DNA]</scope>
    <source>
        <strain evidence="11">JCM 30346</strain>
    </source>
</reference>
<protein>
    <submittedName>
        <fullName evidence="10">Carbohydrate ABC transporter permease</fullName>
    </submittedName>
</protein>
<gene>
    <name evidence="10" type="ORF">ACFP1K_08600</name>
</gene>
<dbReference type="InterPro" id="IPR051393">
    <property type="entry name" value="ABC_transporter_permease"/>
</dbReference>
<feature type="domain" description="ABC transmembrane type-1" evidence="9">
    <location>
        <begin position="100"/>
        <end position="317"/>
    </location>
</feature>
<feature type="transmembrane region" description="Helical" evidence="7">
    <location>
        <begin position="297"/>
        <end position="318"/>
    </location>
</feature>
<dbReference type="SUPFAM" id="SSF161098">
    <property type="entry name" value="MetI-like"/>
    <property type="match status" value="1"/>
</dbReference>
<comment type="caution">
    <text evidence="10">The sequence shown here is derived from an EMBL/GenBank/DDBJ whole genome shotgun (WGS) entry which is preliminary data.</text>
</comment>
<dbReference type="RefSeq" id="WP_380748804.1">
    <property type="nucleotide sequence ID" value="NZ_JBHSRF010000008.1"/>
</dbReference>
<keyword evidence="11" id="KW-1185">Reference proteome</keyword>
<keyword evidence="3" id="KW-1003">Cell membrane</keyword>
<dbReference type="PANTHER" id="PTHR30193">
    <property type="entry name" value="ABC TRANSPORTER PERMEASE PROTEIN"/>
    <property type="match status" value="1"/>
</dbReference>
<organism evidence="10 11">
    <name type="scientific">Sphaerisporangium aureirubrum</name>
    <dbReference type="NCBI Taxonomy" id="1544736"/>
    <lineage>
        <taxon>Bacteria</taxon>
        <taxon>Bacillati</taxon>
        <taxon>Actinomycetota</taxon>
        <taxon>Actinomycetes</taxon>
        <taxon>Streptosporangiales</taxon>
        <taxon>Streptosporangiaceae</taxon>
        <taxon>Sphaerisporangium</taxon>
    </lineage>
</organism>
<evidence type="ECO:0000256" key="3">
    <source>
        <dbReference type="ARBA" id="ARBA00022475"/>
    </source>
</evidence>
<comment type="similarity">
    <text evidence="7">Belongs to the binding-protein-dependent transport system permease family.</text>
</comment>
<keyword evidence="5 7" id="KW-1133">Transmembrane helix</keyword>
<evidence type="ECO:0000313" key="10">
    <source>
        <dbReference type="EMBL" id="MFC6081215.1"/>
    </source>
</evidence>
<evidence type="ECO:0000256" key="1">
    <source>
        <dbReference type="ARBA" id="ARBA00004651"/>
    </source>
</evidence>
<feature type="region of interest" description="Disordered" evidence="8">
    <location>
        <begin position="1"/>
        <end position="31"/>
    </location>
</feature>
<dbReference type="Proteomes" id="UP001596137">
    <property type="component" value="Unassembled WGS sequence"/>
</dbReference>
<keyword evidence="4 7" id="KW-0812">Transmembrane</keyword>
<dbReference type="InterPro" id="IPR035906">
    <property type="entry name" value="MetI-like_sf"/>
</dbReference>
<feature type="transmembrane region" description="Helical" evidence="7">
    <location>
        <begin position="137"/>
        <end position="157"/>
    </location>
</feature>
<name>A0ABW1NE25_9ACTN</name>
<evidence type="ECO:0000256" key="7">
    <source>
        <dbReference type="RuleBase" id="RU363032"/>
    </source>
</evidence>
<evidence type="ECO:0000259" key="9">
    <source>
        <dbReference type="PROSITE" id="PS50928"/>
    </source>
</evidence>
<evidence type="ECO:0000256" key="6">
    <source>
        <dbReference type="ARBA" id="ARBA00023136"/>
    </source>
</evidence>
<feature type="transmembrane region" description="Helical" evidence="7">
    <location>
        <begin position="245"/>
        <end position="262"/>
    </location>
</feature>
<keyword evidence="2 7" id="KW-0813">Transport</keyword>
<feature type="transmembrane region" description="Helical" evidence="7">
    <location>
        <begin position="177"/>
        <end position="199"/>
    </location>
</feature>
<dbReference type="PROSITE" id="PS50928">
    <property type="entry name" value="ABC_TM1"/>
    <property type="match status" value="1"/>
</dbReference>
<dbReference type="Pfam" id="PF00528">
    <property type="entry name" value="BPD_transp_1"/>
    <property type="match status" value="1"/>
</dbReference>
<dbReference type="EMBL" id="JBHSRF010000008">
    <property type="protein sequence ID" value="MFC6081215.1"/>
    <property type="molecule type" value="Genomic_DNA"/>
</dbReference>
<evidence type="ECO:0000313" key="11">
    <source>
        <dbReference type="Proteomes" id="UP001596137"/>
    </source>
</evidence>